<evidence type="ECO:0000256" key="8">
    <source>
        <dbReference type="ARBA" id="ARBA00045517"/>
    </source>
</evidence>
<proteinExistence type="predicted"/>
<keyword evidence="5" id="KW-0968">Cytoplasmic vesicle</keyword>
<comment type="subcellular location">
    <subcellularLocation>
        <location evidence="1">Cytoplasmic vesicle</location>
        <location evidence="1">Secretory vesicle</location>
        <location evidence="1">Acrosome</location>
    </subcellularLocation>
</comment>
<feature type="region of interest" description="Disordered" evidence="9">
    <location>
        <begin position="239"/>
        <end position="272"/>
    </location>
</feature>
<dbReference type="GO" id="GO:0001669">
    <property type="term" value="C:acrosomal vesicle"/>
    <property type="evidence" value="ECO:0007669"/>
    <property type="project" value="UniProtKB-SubCell"/>
</dbReference>
<evidence type="ECO:0000256" key="1">
    <source>
        <dbReference type="ARBA" id="ARBA00004218"/>
    </source>
</evidence>
<name>A0A9D4B9B9_9SAUR</name>
<sequence>MFQCEETNSGDVAREEKIEINTFTVSAMYPSSLRAATSLLTSVYLLIFAYGVLSSWCSAAHLQDEGPLLTGTPLSEPEYDQFFKPLRAPYRASATCLIRALYGCQNPLIQRLDQYENHGVIPQGPVCSDLPEIPFFADFCTFTFYRCTMKKYFVKRVICPEEIQSKSGRTRIFNEDVTASDRLLPPTKPSPESSTTTTGPLPPSGTGATVVKDILLPTSPQTNSHTRIFLIFSQSLPKPQSIPENSPVNQIREETESGQQQGELSHPQESHLPTSDLEDLFLRLQDPNVQHWMQAMQVLLAKLKPAGEQELQATSLKLLMALNHADIQQEAKPTATETVQEREKAAGKEQP</sequence>
<dbReference type="PANTHER" id="PTHR21362:SF1">
    <property type="entry name" value="ACROSIN-BINDING PROTEIN"/>
    <property type="match status" value="1"/>
</dbReference>
<dbReference type="EMBL" id="JAHDVG010000463">
    <property type="protein sequence ID" value="KAH1185998.1"/>
    <property type="molecule type" value="Genomic_DNA"/>
</dbReference>
<feature type="region of interest" description="Disordered" evidence="9">
    <location>
        <begin position="329"/>
        <end position="351"/>
    </location>
</feature>
<gene>
    <name evidence="10" type="ORF">KIL84_018747</name>
</gene>
<keyword evidence="11" id="KW-1185">Reference proteome</keyword>
<dbReference type="AlphaFoldDB" id="A0A9D4B9B9"/>
<keyword evidence="3" id="KW-0597">Phosphoprotein</keyword>
<feature type="compositionally biased region" description="Basic and acidic residues" evidence="9">
    <location>
        <begin position="339"/>
        <end position="351"/>
    </location>
</feature>
<feature type="compositionally biased region" description="Polar residues" evidence="9">
    <location>
        <begin position="239"/>
        <end position="249"/>
    </location>
</feature>
<evidence type="ECO:0000256" key="9">
    <source>
        <dbReference type="SAM" id="MobiDB-lite"/>
    </source>
</evidence>
<evidence type="ECO:0000256" key="4">
    <source>
        <dbReference type="ARBA" id="ARBA00022729"/>
    </source>
</evidence>
<evidence type="ECO:0000313" key="10">
    <source>
        <dbReference type="EMBL" id="KAH1185998.1"/>
    </source>
</evidence>
<evidence type="ECO:0000256" key="6">
    <source>
        <dbReference type="ARBA" id="ARBA00032734"/>
    </source>
</evidence>
<dbReference type="InterPro" id="IPR009865">
    <property type="entry name" value="Proacrosin-bd"/>
</dbReference>
<comment type="function">
    <text evidence="8">Acrosomal protein that maintains proacrosin (pro-ACR) as an enzymatically inactive zymogen in the acrosome. Involved also in the acrosome formation.</text>
</comment>
<dbReference type="Proteomes" id="UP000827986">
    <property type="component" value="Unassembled WGS sequence"/>
</dbReference>
<evidence type="ECO:0000256" key="3">
    <source>
        <dbReference type="ARBA" id="ARBA00022553"/>
    </source>
</evidence>
<evidence type="ECO:0000313" key="11">
    <source>
        <dbReference type="Proteomes" id="UP000827986"/>
    </source>
</evidence>
<keyword evidence="4" id="KW-0732">Signal</keyword>
<dbReference type="PANTHER" id="PTHR21362">
    <property type="entry name" value="ACROSIN-BINDING PROTEIN"/>
    <property type="match status" value="1"/>
</dbReference>
<comment type="caution">
    <text evidence="10">The sequence shown here is derived from an EMBL/GenBank/DDBJ whole genome shotgun (WGS) entry which is preliminary data.</text>
</comment>
<protein>
    <recommendedName>
        <fullName evidence="2">Acrosin-binding protein</fullName>
    </recommendedName>
    <alternativeName>
        <fullName evidence="6">Acrosin-binding protein, 60 kDa form</fullName>
    </alternativeName>
    <alternativeName>
        <fullName evidence="7">Proacrosin-binding protein sp32</fullName>
    </alternativeName>
</protein>
<evidence type="ECO:0000256" key="2">
    <source>
        <dbReference type="ARBA" id="ARBA00018940"/>
    </source>
</evidence>
<accession>A0A9D4B9B9</accession>
<dbReference type="GO" id="GO:0005634">
    <property type="term" value="C:nucleus"/>
    <property type="evidence" value="ECO:0007669"/>
    <property type="project" value="TreeGrafter"/>
</dbReference>
<evidence type="ECO:0000256" key="5">
    <source>
        <dbReference type="ARBA" id="ARBA00023329"/>
    </source>
</evidence>
<feature type="region of interest" description="Disordered" evidence="9">
    <location>
        <begin position="174"/>
        <end position="209"/>
    </location>
</feature>
<reference evidence="10" key="1">
    <citation type="submission" date="2021-09" db="EMBL/GenBank/DDBJ databases">
        <title>The genome of Mauremys mutica provides insights into the evolution of semi-aquatic lifestyle.</title>
        <authorList>
            <person name="Gong S."/>
            <person name="Gao Y."/>
        </authorList>
    </citation>
    <scope>NUCLEOTIDE SEQUENCE</scope>
    <source>
        <strain evidence="10">MM-2020</strain>
        <tissue evidence="10">Muscle</tissue>
    </source>
</reference>
<feature type="compositionally biased region" description="Low complexity" evidence="9">
    <location>
        <begin position="190"/>
        <end position="209"/>
    </location>
</feature>
<organism evidence="10 11">
    <name type="scientific">Mauremys mutica</name>
    <name type="common">yellowpond turtle</name>
    <dbReference type="NCBI Taxonomy" id="74926"/>
    <lineage>
        <taxon>Eukaryota</taxon>
        <taxon>Metazoa</taxon>
        <taxon>Chordata</taxon>
        <taxon>Craniata</taxon>
        <taxon>Vertebrata</taxon>
        <taxon>Euteleostomi</taxon>
        <taxon>Archelosauria</taxon>
        <taxon>Testudinata</taxon>
        <taxon>Testudines</taxon>
        <taxon>Cryptodira</taxon>
        <taxon>Durocryptodira</taxon>
        <taxon>Testudinoidea</taxon>
        <taxon>Geoemydidae</taxon>
        <taxon>Geoemydinae</taxon>
        <taxon>Mauremys</taxon>
    </lineage>
</organism>
<dbReference type="Pfam" id="PF07222">
    <property type="entry name" value="PBP_sp32"/>
    <property type="match status" value="1"/>
</dbReference>
<evidence type="ECO:0000256" key="7">
    <source>
        <dbReference type="ARBA" id="ARBA00033453"/>
    </source>
</evidence>